<evidence type="ECO:0000313" key="1">
    <source>
        <dbReference type="EMBL" id="PSG89116.1"/>
    </source>
</evidence>
<accession>A0A2T1NAE8</accession>
<reference evidence="1 2" key="1">
    <citation type="submission" date="2018-03" db="EMBL/GenBank/DDBJ databases">
        <title>Mesoflavibacter sp. HG37 and Mesoflavibacter sp. HG96 sp.nov., two marine bacteria isolated from seawater of Western Pacific Ocean.</title>
        <authorList>
            <person name="Cheng H."/>
            <person name="Wu Y.-H."/>
            <person name="Guo L.-L."/>
            <person name="Xu X.-W."/>
        </authorList>
    </citation>
    <scope>NUCLEOTIDE SEQUENCE [LARGE SCALE GENOMIC DNA]</scope>
    <source>
        <strain evidence="1 2">KCTC 42117</strain>
    </source>
</reference>
<keyword evidence="2" id="KW-1185">Reference proteome</keyword>
<dbReference type="EMBL" id="PXOT01000024">
    <property type="protein sequence ID" value="PSG89116.1"/>
    <property type="molecule type" value="Genomic_DNA"/>
</dbReference>
<protein>
    <submittedName>
        <fullName evidence="1">Uncharacterized protein</fullName>
    </submittedName>
</protein>
<name>A0A2T1NAE8_9FLAO</name>
<gene>
    <name evidence="1" type="ORF">C7H61_09160</name>
</gene>
<dbReference type="RefSeq" id="WP_106679084.1">
    <property type="nucleotide sequence ID" value="NZ_JACHWV010000003.1"/>
</dbReference>
<proteinExistence type="predicted"/>
<dbReference type="Proteomes" id="UP000238430">
    <property type="component" value="Unassembled WGS sequence"/>
</dbReference>
<organism evidence="1 2">
    <name type="scientific">Mesoflavibacter zeaxanthinifaciens subsp. sabulilitoris</name>
    <dbReference type="NCBI Taxonomy" id="1520893"/>
    <lineage>
        <taxon>Bacteria</taxon>
        <taxon>Pseudomonadati</taxon>
        <taxon>Bacteroidota</taxon>
        <taxon>Flavobacteriia</taxon>
        <taxon>Flavobacteriales</taxon>
        <taxon>Flavobacteriaceae</taxon>
        <taxon>Mesoflavibacter</taxon>
    </lineage>
</organism>
<comment type="caution">
    <text evidence="1">The sequence shown here is derived from an EMBL/GenBank/DDBJ whole genome shotgun (WGS) entry which is preliminary data.</text>
</comment>
<dbReference type="AlphaFoldDB" id="A0A2T1NAE8"/>
<sequence length="157" mass="18053">MTENQLEKLGFDFIKSYSHGDYWTRRFKKGVLEVEFTYHSKTDKLETLDVTIDEVNCLPIDFKEIKLLDKVLNKTLIKTIEAKDLKENQTFSFTNRKNAKKYTAYKIAVAEGEAWESAIKNQTVDEGQILVIGKCGTSSQGQFLLDPDTKLFITKNN</sequence>
<evidence type="ECO:0000313" key="2">
    <source>
        <dbReference type="Proteomes" id="UP000238430"/>
    </source>
</evidence>
<dbReference type="OrthoDB" id="1271098at2"/>